<dbReference type="Gene3D" id="3.30.530.20">
    <property type="match status" value="1"/>
</dbReference>
<proteinExistence type="predicted"/>
<name>A0A1T5JPI4_9GAMM</name>
<organism evidence="1 2">
    <name type="scientific">Pseudoxanthomonas indica</name>
    <dbReference type="NCBI Taxonomy" id="428993"/>
    <lineage>
        <taxon>Bacteria</taxon>
        <taxon>Pseudomonadati</taxon>
        <taxon>Pseudomonadota</taxon>
        <taxon>Gammaproteobacteria</taxon>
        <taxon>Lysobacterales</taxon>
        <taxon>Lysobacteraceae</taxon>
        <taxon>Pseudoxanthomonas</taxon>
    </lineage>
</organism>
<reference evidence="1 2" key="1">
    <citation type="submission" date="2017-02" db="EMBL/GenBank/DDBJ databases">
        <authorList>
            <person name="Peterson S.W."/>
        </authorList>
    </citation>
    <scope>NUCLEOTIDE SEQUENCE [LARGE SCALE GENOMIC DNA]</scope>
    <source>
        <strain evidence="1 2">P15</strain>
    </source>
</reference>
<dbReference type="InterPro" id="IPR019587">
    <property type="entry name" value="Polyketide_cyclase/dehydratase"/>
</dbReference>
<gene>
    <name evidence="1" type="ORF">SAMN06296058_0982</name>
</gene>
<dbReference type="Pfam" id="PF10604">
    <property type="entry name" value="Polyketide_cyc2"/>
    <property type="match status" value="1"/>
</dbReference>
<dbReference type="STRING" id="428993.SAMN06296058_0982"/>
<dbReference type="EMBL" id="FUZV01000001">
    <property type="protein sequence ID" value="SKC53311.1"/>
    <property type="molecule type" value="Genomic_DNA"/>
</dbReference>
<evidence type="ECO:0000313" key="2">
    <source>
        <dbReference type="Proteomes" id="UP000190341"/>
    </source>
</evidence>
<protein>
    <submittedName>
        <fullName evidence="1">Polyketide cyclase / dehydrase and lipid transport</fullName>
    </submittedName>
</protein>
<dbReference type="OrthoDB" id="9807923at2"/>
<keyword evidence="2" id="KW-1185">Reference proteome</keyword>
<dbReference type="InterPro" id="IPR023393">
    <property type="entry name" value="START-like_dom_sf"/>
</dbReference>
<dbReference type="Proteomes" id="UP000190341">
    <property type="component" value="Unassembled WGS sequence"/>
</dbReference>
<dbReference type="AlphaFoldDB" id="A0A1T5JPI4"/>
<accession>A0A1T5JPI4</accession>
<dbReference type="RefSeq" id="WP_079723332.1">
    <property type="nucleotide sequence ID" value="NZ_BMCL01000002.1"/>
</dbReference>
<evidence type="ECO:0000313" key="1">
    <source>
        <dbReference type="EMBL" id="SKC53311.1"/>
    </source>
</evidence>
<dbReference type="CDD" id="cd07818">
    <property type="entry name" value="SRPBCC_1"/>
    <property type="match status" value="1"/>
</dbReference>
<dbReference type="SUPFAM" id="SSF55961">
    <property type="entry name" value="Bet v1-like"/>
    <property type="match status" value="1"/>
</dbReference>
<sequence length="177" mass="19447">MKFLKWTLALLALLGVVLVGGSLVLPADTRVERSVLIERPTAEVFATLNSFRRFNEWSPWFGADPQAKYEYTGPAEGVGAGMQWSGNRAVGSGSQKILESQPNQKIVVALDFGGSAATATYLLSPEGSGTRVTWRFETRHGYNPLNRWMGLLFEKMIGGDFERGLGSLKHLLERPSS</sequence>